<reference evidence="1 2" key="1">
    <citation type="submission" date="2019-04" db="EMBL/GenBank/DDBJ databases">
        <title>Lampropedia sp YIM MLB12 draf genome.</title>
        <authorList>
            <person name="Wang Y.-X."/>
        </authorList>
    </citation>
    <scope>NUCLEOTIDE SEQUENCE [LARGE SCALE GENOMIC DNA]</scope>
    <source>
        <strain evidence="1 2">YIM MLB12</strain>
    </source>
</reference>
<dbReference type="EMBL" id="SSWX01000009">
    <property type="protein sequence ID" value="THJ33778.1"/>
    <property type="molecule type" value="Genomic_DNA"/>
</dbReference>
<comment type="caution">
    <text evidence="1">The sequence shown here is derived from an EMBL/GenBank/DDBJ whole genome shotgun (WGS) entry which is preliminary data.</text>
</comment>
<organism evidence="1 2">
    <name type="scientific">Lampropedia aestuarii</name>
    <dbReference type="NCBI Taxonomy" id="2562762"/>
    <lineage>
        <taxon>Bacteria</taxon>
        <taxon>Pseudomonadati</taxon>
        <taxon>Pseudomonadota</taxon>
        <taxon>Betaproteobacteria</taxon>
        <taxon>Burkholderiales</taxon>
        <taxon>Comamonadaceae</taxon>
        <taxon>Lampropedia</taxon>
    </lineage>
</organism>
<dbReference type="Pfam" id="PF21813">
    <property type="entry name" value="DUF6882"/>
    <property type="match status" value="1"/>
</dbReference>
<dbReference type="InterPro" id="IPR049249">
    <property type="entry name" value="DUF6882"/>
</dbReference>
<dbReference type="AlphaFoldDB" id="A0A4S5BV00"/>
<proteinExistence type="predicted"/>
<name>A0A4S5BV00_9BURK</name>
<evidence type="ECO:0000313" key="2">
    <source>
        <dbReference type="Proteomes" id="UP000306236"/>
    </source>
</evidence>
<protein>
    <submittedName>
        <fullName evidence="1">Uncharacterized protein</fullName>
    </submittedName>
</protein>
<keyword evidence="2" id="KW-1185">Reference proteome</keyword>
<sequence length="156" mass="17238">MHNDTDWTQWSKDTVKQMFERNEVWQQRFALQGAPYRWDLDTATLTFDSPLGDVVATVCLVGTSSKSGGTFLWAWANDALPAQHGEALAVVREFGMNNGLALLTTPEIAGGQAEALECLCIAARLQHALGTFVDQAGDVTLYFSLLHFQMQQPPLH</sequence>
<evidence type="ECO:0000313" key="1">
    <source>
        <dbReference type="EMBL" id="THJ33778.1"/>
    </source>
</evidence>
<accession>A0A4S5BV00</accession>
<dbReference type="OrthoDB" id="72428at2"/>
<dbReference type="Proteomes" id="UP000306236">
    <property type="component" value="Unassembled WGS sequence"/>
</dbReference>
<gene>
    <name evidence="1" type="ORF">E8K88_08590</name>
</gene>